<feature type="coiled-coil region" evidence="1">
    <location>
        <begin position="795"/>
        <end position="922"/>
    </location>
</feature>
<feature type="coiled-coil region" evidence="1">
    <location>
        <begin position="541"/>
        <end position="575"/>
    </location>
</feature>
<dbReference type="AlphaFoldDB" id="A0AAW0F9P7"/>
<feature type="compositionally biased region" description="Polar residues" evidence="2">
    <location>
        <begin position="103"/>
        <end position="116"/>
    </location>
</feature>
<feature type="compositionally biased region" description="Low complexity" evidence="2">
    <location>
        <begin position="1062"/>
        <end position="1079"/>
    </location>
</feature>
<evidence type="ECO:0000256" key="2">
    <source>
        <dbReference type="SAM" id="MobiDB-lite"/>
    </source>
</evidence>
<feature type="compositionally biased region" description="Low complexity" evidence="2">
    <location>
        <begin position="257"/>
        <end position="315"/>
    </location>
</feature>
<comment type="caution">
    <text evidence="3">The sequence shown here is derived from an EMBL/GenBank/DDBJ whole genome shotgun (WGS) entry which is preliminary data.</text>
</comment>
<feature type="region of interest" description="Disordered" evidence="2">
    <location>
        <begin position="35"/>
        <end position="380"/>
    </location>
</feature>
<gene>
    <name evidence="3" type="ORF">NESM_000288700</name>
</gene>
<keyword evidence="4" id="KW-1185">Reference proteome</keyword>
<feature type="compositionally biased region" description="Polar residues" evidence="2">
    <location>
        <begin position="344"/>
        <end position="353"/>
    </location>
</feature>
<sequence length="1239" mass="133106">MADGAYNRRDIPRELRRLLDSTDRGIEQLYHLAGRGAAASASPMVDDDARAAVPRTRRRREWMEQQQQQQQQQPAARGVEVVVVEPPRRHVYAERHRSAAVPSASTRVRGTHASSFSRHHHDTDDTYSATSDSGDDERGSAEEEGQHVGTTDNYTDAAAAAARHRERRPHRGAAAHTDRPRRDGGHAPPPGPRPGDHPRDSPHSCTPHRTLDLSAGTAFSSPASLAQPPSRGPHRADLHPPPSALYSTGSTPPPPWRQRQQRGGTLASPFSAASASALHNSYTASSSSSPTAGAAAEAAAAEAAAYRAHVAAQQSTQRPHSGMTSRERRRRTVEAAQAGPVASPFTSPGSAQSRSRDVSVHHSGRGDVVTNGGAAESASSGMLSRFGRRWGGVFQDMLTDVTPPPPPPPQQQQQQQQQRQQWQQQTSPPSRSASSAASVGDGGYTTGHRDGAGDTHAPYTRASAKANPVSTETMAVAAVSVDARLGAQLQAELQAREEAMLQLRMDHARELAEVRQAAVHERTDAARRTADEVAASCAVKQQLLQSSLQTERERVAESEEQLRLARREAAQRKLDLEDTTHALTTLQARYAALTSARDEEAAQASRWRAQAEAAAATAAQLESQVKVWKAREVDWQAREAQLQQHALAAEERREQQETAAQTALAQVEAEFTNTSHSYQDVLAEATRRMSHLEKAHRRYKLLKDANAALKAECEQLVDSAGQRARDAEVELASARAEVAELRQQLRQRDSVAEQQTTAHQEMLADYKRRLELQEASAADQARTLQQHVDTANHTVELLRAQVEGLKHTVLEEQAQHQQAQMSAAQAELQWKEAQHEQQRSAAAYKVRTEDTIAQLKRQLREKDAKMQALAANAAEPVERLRRQLDDERGRRARLEEEFRGYKKKAKEAEEQAASEMRREQLRTAVLPTPAAAAVPSPPLRRTRSATATPSPPSSATAPRRGGSGGAAPAWATRADGVSLPIVQVSASRSHGSRVSRPGGARAPAAGAAAVHGAASEDDDDDSEGGSGRRRTRTAVVPRRTPSPAGAVSAERDTTHVRRSVSPPHADATTTPVAAPDASAISPNATVESISGILAASPSTANLIPSVPETEARVARPWAANVPAPITGAVATTDPESAAATRAYAGAGVQAHEQRMSAFHVSASEVLRRIAGSREEFLLQCAAIVKNTAAAATAAGHRGAPRRSRRVVDVSEGDEGAAAAAEPAESETEHSNTSSDDGRR</sequence>
<accession>A0AAW0F9P7</accession>
<feature type="coiled-coil region" evidence="1">
    <location>
        <begin position="604"/>
        <end position="751"/>
    </location>
</feature>
<evidence type="ECO:0000313" key="4">
    <source>
        <dbReference type="Proteomes" id="UP001430356"/>
    </source>
</evidence>
<feature type="compositionally biased region" description="Low complexity" evidence="2">
    <location>
        <begin position="994"/>
        <end position="1013"/>
    </location>
</feature>
<feature type="compositionally biased region" description="Low complexity" evidence="2">
    <location>
        <begin position="65"/>
        <end position="85"/>
    </location>
</feature>
<feature type="compositionally biased region" description="Basic residues" evidence="2">
    <location>
        <begin position="162"/>
        <end position="173"/>
    </location>
</feature>
<feature type="region of interest" description="Disordered" evidence="2">
    <location>
        <begin position="924"/>
        <end position="971"/>
    </location>
</feature>
<feature type="compositionally biased region" description="Basic and acidic residues" evidence="2">
    <location>
        <begin position="176"/>
        <end position="185"/>
    </location>
</feature>
<feature type="compositionally biased region" description="Basic and acidic residues" evidence="2">
    <location>
        <begin position="86"/>
        <end position="97"/>
    </location>
</feature>
<feature type="region of interest" description="Disordered" evidence="2">
    <location>
        <begin position="396"/>
        <end position="469"/>
    </location>
</feature>
<dbReference type="Proteomes" id="UP001430356">
    <property type="component" value="Unassembled WGS sequence"/>
</dbReference>
<keyword evidence="1" id="KW-0175">Coiled coil</keyword>
<feature type="compositionally biased region" description="Low complexity" evidence="2">
    <location>
        <begin position="944"/>
        <end position="971"/>
    </location>
</feature>
<protein>
    <submittedName>
        <fullName evidence="3">Uncharacterized protein</fullName>
    </submittedName>
</protein>
<feature type="region of interest" description="Disordered" evidence="2">
    <location>
        <begin position="1193"/>
        <end position="1239"/>
    </location>
</feature>
<evidence type="ECO:0000256" key="1">
    <source>
        <dbReference type="SAM" id="Coils"/>
    </source>
</evidence>
<reference evidence="3 4" key="1">
    <citation type="journal article" date="2021" name="MBio">
        <title>A New Model Trypanosomatid, Novymonas esmeraldas: Genomic Perception of Its 'Candidatus Pandoraea novymonadis' Endosymbiont.</title>
        <authorList>
            <person name="Zakharova A."/>
            <person name="Saura A."/>
            <person name="Butenko A."/>
            <person name="Podesvova L."/>
            <person name="Warmusova S."/>
            <person name="Kostygov A.Y."/>
            <person name="Nenarokova A."/>
            <person name="Lukes J."/>
            <person name="Opperdoes F.R."/>
            <person name="Yurchenko V."/>
        </authorList>
    </citation>
    <scope>NUCLEOTIDE SEQUENCE [LARGE SCALE GENOMIC DNA]</scope>
    <source>
        <strain evidence="3 4">E262AT.01</strain>
    </source>
</reference>
<feature type="compositionally biased region" description="Basic and acidic residues" evidence="2">
    <location>
        <begin position="136"/>
        <end position="146"/>
    </location>
</feature>
<feature type="compositionally biased region" description="Low complexity" evidence="2">
    <location>
        <begin position="411"/>
        <end position="438"/>
    </location>
</feature>
<name>A0AAW0F9P7_9TRYP</name>
<organism evidence="3 4">
    <name type="scientific">Novymonas esmeraldas</name>
    <dbReference type="NCBI Taxonomy" id="1808958"/>
    <lineage>
        <taxon>Eukaryota</taxon>
        <taxon>Discoba</taxon>
        <taxon>Euglenozoa</taxon>
        <taxon>Kinetoplastea</taxon>
        <taxon>Metakinetoplastina</taxon>
        <taxon>Trypanosomatida</taxon>
        <taxon>Trypanosomatidae</taxon>
        <taxon>Novymonas</taxon>
    </lineage>
</organism>
<proteinExistence type="predicted"/>
<feature type="region of interest" description="Disordered" evidence="2">
    <location>
        <begin position="985"/>
        <end position="1079"/>
    </location>
</feature>
<evidence type="ECO:0000313" key="3">
    <source>
        <dbReference type="EMBL" id="KAK7202189.1"/>
    </source>
</evidence>
<feature type="compositionally biased region" description="Polar residues" evidence="2">
    <location>
        <begin position="1230"/>
        <end position="1239"/>
    </location>
</feature>
<feature type="compositionally biased region" description="Low complexity" evidence="2">
    <location>
        <begin position="924"/>
        <end position="934"/>
    </location>
</feature>
<dbReference type="EMBL" id="JAECZO010000026">
    <property type="protein sequence ID" value="KAK7202189.1"/>
    <property type="molecule type" value="Genomic_DNA"/>
</dbReference>